<dbReference type="PANTHER" id="PTHR42924">
    <property type="entry name" value="EXONUCLEASE"/>
    <property type="match status" value="1"/>
</dbReference>
<evidence type="ECO:0000313" key="2">
    <source>
        <dbReference type="EMBL" id="HEB96921.1"/>
    </source>
</evidence>
<gene>
    <name evidence="2" type="ORF">ENI96_10890</name>
</gene>
<sequence length="285" mass="31148">MPLRYDLHTHSTASDGTLTPAQLVDRAAAAGVDVLALTDHDTTAGVREAEQEAERRGMALVAGVEISVSWGPQVIHLVGLGVDPLNEPLQAGLAGLRRFREWRAQEIGRRLQKKGIPGAYEGAAALCRGQLVSRTHFARFLVEQGHAGDVRQVFQHFLVRGKPGYVPGEWAPLEQAVGWILDAGGQAVVAHPARYPLNRGRLRRLLGEFREAGGSALEVISGSHSRDDAFTMARHARDFGLHASAGSDYHGPENPWIELGRLPPLPEGVRPIWHDWPEQRVRNAV</sequence>
<proteinExistence type="predicted"/>
<dbReference type="SMART" id="SM00481">
    <property type="entry name" value="POLIIIAc"/>
    <property type="match status" value="1"/>
</dbReference>
<dbReference type="GO" id="GO:0004534">
    <property type="term" value="F:5'-3' RNA exonuclease activity"/>
    <property type="evidence" value="ECO:0007669"/>
    <property type="project" value="TreeGrafter"/>
</dbReference>
<dbReference type="InterPro" id="IPR003141">
    <property type="entry name" value="Pol/His_phosphatase_N"/>
</dbReference>
<feature type="domain" description="Polymerase/histidinol phosphatase N-terminal" evidence="1">
    <location>
        <begin position="5"/>
        <end position="70"/>
    </location>
</feature>
<dbReference type="PANTHER" id="PTHR42924:SF3">
    <property type="entry name" value="POLYMERASE_HISTIDINOL PHOSPHATASE N-TERMINAL DOMAIN-CONTAINING PROTEIN"/>
    <property type="match status" value="1"/>
</dbReference>
<protein>
    <submittedName>
        <fullName evidence="2">PHP domain-containing protein</fullName>
    </submittedName>
</protein>
<dbReference type="EMBL" id="DRKP01000128">
    <property type="protein sequence ID" value="HEB96921.1"/>
    <property type="molecule type" value="Genomic_DNA"/>
</dbReference>
<dbReference type="CDD" id="cd07438">
    <property type="entry name" value="PHP_HisPPase_AMP"/>
    <property type="match status" value="1"/>
</dbReference>
<dbReference type="GO" id="GO:0035312">
    <property type="term" value="F:5'-3' DNA exonuclease activity"/>
    <property type="evidence" value="ECO:0007669"/>
    <property type="project" value="TreeGrafter"/>
</dbReference>
<dbReference type="InterPro" id="IPR016195">
    <property type="entry name" value="Pol/histidinol_Pase-like"/>
</dbReference>
<name>A0A831W7U9_9GAMM</name>
<dbReference type="SUPFAM" id="SSF89550">
    <property type="entry name" value="PHP domain-like"/>
    <property type="match status" value="1"/>
</dbReference>
<dbReference type="InterPro" id="IPR004013">
    <property type="entry name" value="PHP_dom"/>
</dbReference>
<organism evidence="2">
    <name type="scientific">Sedimenticola thiotaurini</name>
    <dbReference type="NCBI Taxonomy" id="1543721"/>
    <lineage>
        <taxon>Bacteria</taxon>
        <taxon>Pseudomonadati</taxon>
        <taxon>Pseudomonadota</taxon>
        <taxon>Gammaproteobacteria</taxon>
        <taxon>Chromatiales</taxon>
        <taxon>Sedimenticolaceae</taxon>
        <taxon>Sedimenticola</taxon>
    </lineage>
</organism>
<dbReference type="InterPro" id="IPR052018">
    <property type="entry name" value="PHP_domain"/>
</dbReference>
<dbReference type="Pfam" id="PF02811">
    <property type="entry name" value="PHP"/>
    <property type="match status" value="1"/>
</dbReference>
<evidence type="ECO:0000259" key="1">
    <source>
        <dbReference type="SMART" id="SM00481"/>
    </source>
</evidence>
<dbReference type="AlphaFoldDB" id="A0A831W7U9"/>
<accession>A0A831W7U9</accession>
<dbReference type="Proteomes" id="UP000886251">
    <property type="component" value="Unassembled WGS sequence"/>
</dbReference>
<dbReference type="Gene3D" id="3.20.20.140">
    <property type="entry name" value="Metal-dependent hydrolases"/>
    <property type="match status" value="1"/>
</dbReference>
<comment type="caution">
    <text evidence="2">The sequence shown here is derived from an EMBL/GenBank/DDBJ whole genome shotgun (WGS) entry which is preliminary data.</text>
</comment>
<dbReference type="Gene3D" id="1.10.150.650">
    <property type="match status" value="1"/>
</dbReference>
<reference evidence="2" key="1">
    <citation type="journal article" date="2020" name="mSystems">
        <title>Genome- and Community-Level Interaction Insights into Carbon Utilization and Element Cycling Functions of Hydrothermarchaeota in Hydrothermal Sediment.</title>
        <authorList>
            <person name="Zhou Z."/>
            <person name="Liu Y."/>
            <person name="Xu W."/>
            <person name="Pan J."/>
            <person name="Luo Z.H."/>
            <person name="Li M."/>
        </authorList>
    </citation>
    <scope>NUCLEOTIDE SEQUENCE [LARGE SCALE GENOMIC DNA]</scope>
    <source>
        <strain evidence="2">HyVt-443</strain>
    </source>
</reference>